<dbReference type="PANTHER" id="PTHR30627:SF1">
    <property type="entry name" value="PEPTIDOGLYCAN D,D-TRANSPEPTIDASE FTSI"/>
    <property type="match status" value="1"/>
</dbReference>
<dbReference type="Proteomes" id="UP000724149">
    <property type="component" value="Unassembled WGS sequence"/>
</dbReference>
<sequence length="707" mass="76515">MWKEKASSQQMYSTSISANRGNIYDRNMKTLAKSVTVWTVFISPAEMEEDQRELVASGLSEILDVDYDMVYEKSLKTWRYNETIKKKVDNDTADEVTAFIKENDIKGIYLSEDTMRYYPYGNLASTVLGFTGNDGTGAYGLEAYYNKTLSGTNGVIASVRNAKGTAMPFSEQQIYDAEDGQSLVLTIDETVQHYLEKHLENAVQEHEVQNRAVGIVMNVKTGEILGMSTKPDFDPNNPSEIYDTNTKAELDEMKEEAGDDEEKLDEYYTALGEAQMAQWRNKAISDPYEPGSVFKLITASAALETGTVTGSTPFYCPGYIEVAGNRISCWKIGGHGAIDFVGAIKGSCNPAFIMTGQALGAELFMEYLDKFGLYDITGVDLPGEATSIMHSRETMMNENMASLSSASFGQTFKVTALQLMTAVNASVNGGYLMQPYIVSQVLDSDGNVVSNTEPVVVRQVISEETSALIASYAEQVVSGEGGSGARAAVPGYRIGGKTGTSQKLDQEGDDIILSFYGFAPADDPEIAVLVMLDEPQKNNQYGSVIAAPVVGNILADILPYLGFEPNYTEEQLSSADMATPYLINYGLQEAQTNLVQAGLQYRVVGNGTTVVDQTPGAAMPIPGGGTVVLYTEETERQTAAVPYVIGKSGNEANRMILNAGFNIKIEGESIEHEGCVAVSQSIEAGENAEIGTVITVTFEVQGNALPD</sequence>
<accession>A0ABS2GJJ4</accession>
<dbReference type="SUPFAM" id="SSF54184">
    <property type="entry name" value="Penicillin-binding protein 2x (pbp-2x), c-terminal domain"/>
    <property type="match status" value="1"/>
</dbReference>
<comment type="subcellular location">
    <subcellularLocation>
        <location evidence="1">Membrane</location>
    </subcellularLocation>
</comment>
<dbReference type="RefSeq" id="WP_204719212.1">
    <property type="nucleotide sequence ID" value="NZ_JACSNR010000001.1"/>
</dbReference>
<dbReference type="Pfam" id="PF00905">
    <property type="entry name" value="Transpeptidase"/>
    <property type="match status" value="1"/>
</dbReference>
<organism evidence="5 6">
    <name type="scientific">Hydrogenoanaerobacterium saccharovorans</name>
    <dbReference type="NCBI Taxonomy" id="474960"/>
    <lineage>
        <taxon>Bacteria</taxon>
        <taxon>Bacillati</taxon>
        <taxon>Bacillota</taxon>
        <taxon>Clostridia</taxon>
        <taxon>Eubacteriales</taxon>
        <taxon>Oscillospiraceae</taxon>
        <taxon>Hydrogenoanaerobacterium</taxon>
    </lineage>
</organism>
<name>A0ABS2GJJ4_9FIRM</name>
<dbReference type="InterPro" id="IPR005311">
    <property type="entry name" value="PBP_dimer"/>
</dbReference>
<evidence type="ECO:0000256" key="2">
    <source>
        <dbReference type="ARBA" id="ARBA00007171"/>
    </source>
</evidence>
<reference evidence="5 6" key="1">
    <citation type="journal article" date="2021" name="Sci. Rep.">
        <title>The distribution of antibiotic resistance genes in chicken gut microbiota commensals.</title>
        <authorList>
            <person name="Juricova H."/>
            <person name="Matiasovicova J."/>
            <person name="Kubasova T."/>
            <person name="Cejkova D."/>
            <person name="Rychlik I."/>
        </authorList>
    </citation>
    <scope>NUCLEOTIDE SEQUENCE [LARGE SCALE GENOMIC DNA]</scope>
    <source>
        <strain evidence="5 6">An564</strain>
    </source>
</reference>
<comment type="similarity">
    <text evidence="2">Belongs to the transpeptidase family.</text>
</comment>
<dbReference type="SMART" id="SM00740">
    <property type="entry name" value="PASTA"/>
    <property type="match status" value="2"/>
</dbReference>
<keyword evidence="6" id="KW-1185">Reference proteome</keyword>
<proteinExistence type="inferred from homology"/>
<dbReference type="Pfam" id="PF03717">
    <property type="entry name" value="PBP_dimer"/>
    <property type="match status" value="1"/>
</dbReference>
<dbReference type="PANTHER" id="PTHR30627">
    <property type="entry name" value="PEPTIDOGLYCAN D,D-TRANSPEPTIDASE"/>
    <property type="match status" value="1"/>
</dbReference>
<evidence type="ECO:0000313" key="5">
    <source>
        <dbReference type="EMBL" id="MBM6922186.1"/>
    </source>
</evidence>
<evidence type="ECO:0000256" key="1">
    <source>
        <dbReference type="ARBA" id="ARBA00004370"/>
    </source>
</evidence>
<gene>
    <name evidence="5" type="ORF">H9X81_00565</name>
</gene>
<dbReference type="Gene3D" id="3.30.10.20">
    <property type="match status" value="1"/>
</dbReference>
<feature type="domain" description="PASTA" evidence="4">
    <location>
        <begin position="573"/>
        <end position="633"/>
    </location>
</feature>
<dbReference type="EMBL" id="JACSNR010000001">
    <property type="protein sequence ID" value="MBM6922186.1"/>
    <property type="molecule type" value="Genomic_DNA"/>
</dbReference>
<dbReference type="InterPro" id="IPR050515">
    <property type="entry name" value="Beta-lactam/transpept"/>
</dbReference>
<dbReference type="CDD" id="cd06576">
    <property type="entry name" value="PASTA_Pbp2x-like_1"/>
    <property type="match status" value="1"/>
</dbReference>
<dbReference type="InterPro" id="IPR001460">
    <property type="entry name" value="PCN-bd_Tpept"/>
</dbReference>
<evidence type="ECO:0000313" key="6">
    <source>
        <dbReference type="Proteomes" id="UP000724149"/>
    </source>
</evidence>
<dbReference type="InterPro" id="IPR036138">
    <property type="entry name" value="PBP_dimer_sf"/>
</dbReference>
<dbReference type="InterPro" id="IPR012338">
    <property type="entry name" value="Beta-lactam/transpept-like"/>
</dbReference>
<dbReference type="Gene3D" id="3.40.710.10">
    <property type="entry name" value="DD-peptidase/beta-lactamase superfamily"/>
    <property type="match status" value="1"/>
</dbReference>
<dbReference type="Gene3D" id="3.90.1310.10">
    <property type="entry name" value="Penicillin-binding protein 2a (Domain 2)"/>
    <property type="match status" value="1"/>
</dbReference>
<evidence type="ECO:0000256" key="3">
    <source>
        <dbReference type="ARBA" id="ARBA00023136"/>
    </source>
</evidence>
<evidence type="ECO:0000259" key="4">
    <source>
        <dbReference type="PROSITE" id="PS51178"/>
    </source>
</evidence>
<protein>
    <submittedName>
        <fullName evidence="5">Stage V sporulation protein D</fullName>
    </submittedName>
</protein>
<dbReference type="SUPFAM" id="SSF56519">
    <property type="entry name" value="Penicillin binding protein dimerisation domain"/>
    <property type="match status" value="1"/>
</dbReference>
<dbReference type="SUPFAM" id="SSF56601">
    <property type="entry name" value="beta-lactamase/transpeptidase-like"/>
    <property type="match status" value="1"/>
</dbReference>
<dbReference type="PROSITE" id="PS51178">
    <property type="entry name" value="PASTA"/>
    <property type="match status" value="1"/>
</dbReference>
<keyword evidence="3" id="KW-0472">Membrane</keyword>
<dbReference type="Pfam" id="PF03793">
    <property type="entry name" value="PASTA"/>
    <property type="match status" value="1"/>
</dbReference>
<dbReference type="InterPro" id="IPR005543">
    <property type="entry name" value="PASTA_dom"/>
</dbReference>
<comment type="caution">
    <text evidence="5">The sequence shown here is derived from an EMBL/GenBank/DDBJ whole genome shotgun (WGS) entry which is preliminary data.</text>
</comment>